<evidence type="ECO:0000313" key="2">
    <source>
        <dbReference type="EMBL" id="GED11305.1"/>
    </source>
</evidence>
<evidence type="ECO:0000256" key="1">
    <source>
        <dbReference type="SAM" id="Coils"/>
    </source>
</evidence>
<gene>
    <name evidence="2" type="ORF">CCE02nite_33040</name>
</gene>
<dbReference type="Proteomes" id="UP000316659">
    <property type="component" value="Unassembled WGS sequence"/>
</dbReference>
<keyword evidence="1" id="KW-0175">Coiled coil</keyword>
<dbReference type="EMBL" id="BJNZ01000027">
    <property type="protein sequence ID" value="GED11305.1"/>
    <property type="molecule type" value="Genomic_DNA"/>
</dbReference>
<protein>
    <submittedName>
        <fullName evidence="2">Uncharacterized protein</fullName>
    </submittedName>
</protein>
<proteinExistence type="predicted"/>
<name>A0A4Y4E5U1_CELCE</name>
<accession>A0A4Y4E5U1</accession>
<dbReference type="RefSeq" id="WP_141390732.1">
    <property type="nucleotide sequence ID" value="NZ_BJNZ01000027.1"/>
</dbReference>
<reference evidence="2 3" key="1">
    <citation type="submission" date="2019-06" db="EMBL/GenBank/DDBJ databases">
        <title>Whole genome shotgun sequence of Cellulosimicrobium cellulans NBRC 15516.</title>
        <authorList>
            <person name="Hosoyama A."/>
            <person name="Uohara A."/>
            <person name="Ohji S."/>
            <person name="Ichikawa N."/>
        </authorList>
    </citation>
    <scope>NUCLEOTIDE SEQUENCE [LARGE SCALE GENOMIC DNA]</scope>
    <source>
        <strain evidence="2 3">NBRC 15516</strain>
    </source>
</reference>
<sequence>MTAFRAEAFWIKARLFINRAMEPGDERSEDERRLWASLALELLAKWALAETSPALVADPAKDGGDQLFVALGLKEGGPSVTVQASTAFKRCQAIYHPFSAQDASKFSNARNEYLHGSEIALLAIPADVWWSRYWSLVNVLLTAHQNVLDDLVGSSRVAEVEAHLARNAERNEQQYEAAVQAARRNLARYRGDQMSATEARRWELSTGPRIAATYNVEVKCPACGGLGTAESDDAQSKDVTWSNDPHDSYPTVEVTFVPDYFICPVCHLTLDSYELIELAGLDEEHTIETDEPVYEEPEYGND</sequence>
<comment type="caution">
    <text evidence="2">The sequence shown here is derived from an EMBL/GenBank/DDBJ whole genome shotgun (WGS) entry which is preliminary data.</text>
</comment>
<organism evidence="2 3">
    <name type="scientific">Cellulosimicrobium cellulans</name>
    <name type="common">Arthrobacter luteus</name>
    <dbReference type="NCBI Taxonomy" id="1710"/>
    <lineage>
        <taxon>Bacteria</taxon>
        <taxon>Bacillati</taxon>
        <taxon>Actinomycetota</taxon>
        <taxon>Actinomycetes</taxon>
        <taxon>Micrococcales</taxon>
        <taxon>Promicromonosporaceae</taxon>
        <taxon>Cellulosimicrobium</taxon>
    </lineage>
</organism>
<feature type="coiled-coil region" evidence="1">
    <location>
        <begin position="165"/>
        <end position="192"/>
    </location>
</feature>
<dbReference type="AlphaFoldDB" id="A0A4Y4E5U1"/>
<evidence type="ECO:0000313" key="3">
    <source>
        <dbReference type="Proteomes" id="UP000316659"/>
    </source>
</evidence>